<comment type="caution">
    <text evidence="2">The sequence shown here is derived from an EMBL/GenBank/DDBJ whole genome shotgun (WGS) entry which is preliminary data.</text>
</comment>
<dbReference type="Proteomes" id="UP000465221">
    <property type="component" value="Unassembled WGS sequence"/>
</dbReference>
<organism evidence="2 3">
    <name type="scientific">Aspergillus udagawae</name>
    <dbReference type="NCBI Taxonomy" id="91492"/>
    <lineage>
        <taxon>Eukaryota</taxon>
        <taxon>Fungi</taxon>
        <taxon>Dikarya</taxon>
        <taxon>Ascomycota</taxon>
        <taxon>Pezizomycotina</taxon>
        <taxon>Eurotiomycetes</taxon>
        <taxon>Eurotiomycetidae</taxon>
        <taxon>Eurotiales</taxon>
        <taxon>Aspergillaceae</taxon>
        <taxon>Aspergillus</taxon>
        <taxon>Aspergillus subgen. Fumigati</taxon>
    </lineage>
</organism>
<feature type="compositionally biased region" description="Basic and acidic residues" evidence="1">
    <location>
        <begin position="646"/>
        <end position="677"/>
    </location>
</feature>
<gene>
    <name evidence="2" type="ORF">IFM46972_06771</name>
</gene>
<protein>
    <submittedName>
        <fullName evidence="2">Uncharacterized protein</fullName>
    </submittedName>
</protein>
<evidence type="ECO:0000313" key="2">
    <source>
        <dbReference type="EMBL" id="GFF42137.1"/>
    </source>
</evidence>
<sequence>MAIDQGQKKTNPSPYDQVIVMSQRFINASFARMWQEAPYDDPLKLFERTGPRTQDMVKVTFEPPQIFIPAFDRDYPGQVYLRMKVLRGRIYLYSNSTNQYPDPFDMDGWDLYFKMRIRHKNSNRNDAKYRDYQNQSGFTGAISELTQLYMGLSDPSNPDEAFDDRKSTYAATVLTQNAKENLKKVMADWVKSAGLEKPRVNLLGYVFTSQQPQTLPGAESSLVPKIIDYNIYPWRGPDGSETERDGIDENALCILVTTGSHQAPYPPGINYSGPFVERGATLCINANCFWEDWILRDFQTVARDTEIIVDRPPLSMGVPGKWNIGVKYHFGSKETPSSFRFQRHVTNGRTSWAWAGRLHKTRSNTVNLKLGGGKLYPMVIDETSQSWITIEPDSGDERMFSIKGRHVFYHALLWNKDKKYSQWVTLIADWHINFKLQAINDGGLEIAPQLRDRSWLTIQTKKGTIIRTNEGYLKNKATTMESELRKRLEHAVSQISKKLNQAFQVQHKFIMPASGVFAMRYPKFNNRGDLLVELEYLDFSAPYSRAVVPTEHVVDNTQESDHFPFHKIPSISQDYPSRQPVDNDHHCLTREHFQDDVYDEYHIDEDEFHGDHHYHPDEHDDEHEDHRPDSFKHTERNWPEPGDSPFHSDNEPDSHKHPDKKTDGHTPDERADPDDHSRPHRRPQPGRTGHKDYANDDDDYY</sequence>
<dbReference type="EMBL" id="BLKC01000047">
    <property type="protein sequence ID" value="GFF42137.1"/>
    <property type="molecule type" value="Genomic_DNA"/>
</dbReference>
<feature type="region of interest" description="Disordered" evidence="1">
    <location>
        <begin position="608"/>
        <end position="701"/>
    </location>
</feature>
<name>A0A8H3RY76_9EURO</name>
<accession>A0A8H3RY76</accession>
<dbReference type="AlphaFoldDB" id="A0A8H3RY76"/>
<feature type="region of interest" description="Disordered" evidence="1">
    <location>
        <begin position="558"/>
        <end position="584"/>
    </location>
</feature>
<reference evidence="2 3" key="1">
    <citation type="submission" date="2020-01" db="EMBL/GenBank/DDBJ databases">
        <title>Draft genome sequence of Aspergillus udagawae IFM 46972.</title>
        <authorList>
            <person name="Takahashi H."/>
            <person name="Yaguchi T."/>
        </authorList>
    </citation>
    <scope>NUCLEOTIDE SEQUENCE [LARGE SCALE GENOMIC DNA]</scope>
    <source>
        <strain evidence="2 3">IFM 46972</strain>
    </source>
</reference>
<evidence type="ECO:0000313" key="3">
    <source>
        <dbReference type="Proteomes" id="UP000465221"/>
    </source>
</evidence>
<feature type="compositionally biased region" description="Basic and acidic residues" evidence="1">
    <location>
        <begin position="609"/>
        <end position="638"/>
    </location>
</feature>
<evidence type="ECO:0000256" key="1">
    <source>
        <dbReference type="SAM" id="MobiDB-lite"/>
    </source>
</evidence>
<proteinExistence type="predicted"/>